<reference evidence="7" key="2">
    <citation type="submission" date="2011-06" db="UniProtKB">
        <authorList>
            <consortium name="Ensembl"/>
        </authorList>
    </citation>
    <scope>IDENTIFICATION</scope>
</reference>
<evidence type="ECO:0000256" key="2">
    <source>
        <dbReference type="ARBA" id="ARBA00023180"/>
    </source>
</evidence>
<dbReference type="Pfam" id="PF13895">
    <property type="entry name" value="Ig_2"/>
    <property type="match status" value="1"/>
</dbReference>
<evidence type="ECO:0000256" key="5">
    <source>
        <dbReference type="SAM" id="Phobius"/>
    </source>
</evidence>
<keyword evidence="3" id="KW-0393">Immunoglobulin domain</keyword>
<proteinExistence type="inferred from homology"/>
<dbReference type="SMART" id="SM00408">
    <property type="entry name" value="IGc2"/>
    <property type="match status" value="1"/>
</dbReference>
<dbReference type="Pfam" id="PF07686">
    <property type="entry name" value="V-set"/>
    <property type="match status" value="1"/>
</dbReference>
<dbReference type="PANTHER" id="PTHR44427">
    <property type="entry name" value="CARCINOEMBRYONIC ANTIGEN-RELATED CELL ADHESION MOLECULE 19"/>
    <property type="match status" value="1"/>
</dbReference>
<dbReference type="Bgee" id="ENSXETG00000019334">
    <property type="expression patterns" value="Expressed in testis"/>
</dbReference>
<evidence type="ECO:0000256" key="3">
    <source>
        <dbReference type="ARBA" id="ARBA00023319"/>
    </source>
</evidence>
<organism evidence="7">
    <name type="scientific">Xenopus tropicalis</name>
    <name type="common">Western clawed frog</name>
    <name type="synonym">Silurana tropicalis</name>
    <dbReference type="NCBI Taxonomy" id="8364"/>
    <lineage>
        <taxon>Eukaryota</taxon>
        <taxon>Metazoa</taxon>
        <taxon>Chordata</taxon>
        <taxon>Craniata</taxon>
        <taxon>Vertebrata</taxon>
        <taxon>Euteleostomi</taxon>
        <taxon>Amphibia</taxon>
        <taxon>Batrachia</taxon>
        <taxon>Anura</taxon>
        <taxon>Pipoidea</taxon>
        <taxon>Pipidae</taxon>
        <taxon>Xenopodinae</taxon>
        <taxon>Xenopus</taxon>
        <taxon>Silurana</taxon>
    </lineage>
</organism>
<feature type="domain" description="Ig-like" evidence="6">
    <location>
        <begin position="203"/>
        <end position="272"/>
    </location>
</feature>
<dbReference type="InterPro" id="IPR013106">
    <property type="entry name" value="Ig_V-set"/>
</dbReference>
<reference evidence="7" key="1">
    <citation type="journal article" date="2010" name="Science">
        <title>The genome of the Western clawed frog Xenopus tropicalis.</title>
        <authorList>
            <person name="Hellsten U."/>
            <person name="Harland R.M."/>
            <person name="Gilchrist M.J."/>
            <person name="Hendrix D."/>
            <person name="Jurka J."/>
            <person name="Kapitonov V."/>
            <person name="Ovcharenko I."/>
            <person name="Putnam N.H."/>
            <person name="Shu S."/>
            <person name="Taher L."/>
            <person name="Blitz I.L."/>
            <person name="Blumberg B."/>
            <person name="Dichmann D.S."/>
            <person name="Dubchak I."/>
            <person name="Amaya E."/>
            <person name="Detter J.C."/>
            <person name="Fletcher R."/>
            <person name="Gerhard D.S."/>
            <person name="Goodstein D."/>
            <person name="Graves T."/>
            <person name="Grigoriev I.V."/>
            <person name="Grimwood J."/>
            <person name="Kawashima T."/>
            <person name="Lindquist E."/>
            <person name="Lucas S.M."/>
            <person name="Mead P.E."/>
            <person name="Mitros T."/>
            <person name="Ogino H."/>
            <person name="Ohta Y."/>
            <person name="Poliakov A.V."/>
            <person name="Pollet N."/>
            <person name="Robert J."/>
            <person name="Salamov A."/>
            <person name="Sater A.K."/>
            <person name="Schmutz J."/>
            <person name="Terry A."/>
            <person name="Vize P.D."/>
            <person name="Warren W.C."/>
            <person name="Wells D."/>
            <person name="Wills A."/>
            <person name="Wilson R.K."/>
            <person name="Zimmerman L.B."/>
            <person name="Zorn A.M."/>
            <person name="Grainger R."/>
            <person name="Grammer T."/>
            <person name="Khokha M.K."/>
            <person name="Richardson P.M."/>
            <person name="Rokhsar D.S."/>
        </authorList>
    </citation>
    <scope>NUCLEOTIDE SEQUENCE [LARGE SCALE GENOMIC DNA]</scope>
    <source>
        <strain evidence="7">Nigerian</strain>
    </source>
</reference>
<dbReference type="Gene3D" id="2.60.40.10">
    <property type="entry name" value="Immunoglobulins"/>
    <property type="match status" value="3"/>
</dbReference>
<evidence type="ECO:0000259" key="6">
    <source>
        <dbReference type="PROSITE" id="PS50835"/>
    </source>
</evidence>
<dbReference type="SUPFAM" id="SSF48726">
    <property type="entry name" value="Immunoglobulin"/>
    <property type="match status" value="3"/>
</dbReference>
<keyword evidence="2" id="KW-0325">Glycoprotein</keyword>
<protein>
    <recommendedName>
        <fullName evidence="6">Ig-like domain-containing protein</fullName>
    </recommendedName>
</protein>
<dbReference type="Pfam" id="PF13927">
    <property type="entry name" value="Ig_3"/>
    <property type="match status" value="1"/>
</dbReference>
<feature type="transmembrane region" description="Helical" evidence="5">
    <location>
        <begin position="291"/>
        <end position="313"/>
    </location>
</feature>
<dbReference type="PROSITE" id="PS50835">
    <property type="entry name" value="IG_LIKE"/>
    <property type="match status" value="2"/>
</dbReference>
<dbReference type="HOGENOM" id="CLU_024555_1_0_1"/>
<dbReference type="InterPro" id="IPR007110">
    <property type="entry name" value="Ig-like_dom"/>
</dbReference>
<keyword evidence="1" id="KW-0732">Signal</keyword>
<dbReference type="InterPro" id="IPR036179">
    <property type="entry name" value="Ig-like_dom_sf"/>
</dbReference>
<dbReference type="InterPro" id="IPR003598">
    <property type="entry name" value="Ig_sub2"/>
</dbReference>
<dbReference type="GeneTree" id="ENSGT01100000263479"/>
<dbReference type="SMART" id="SM00409">
    <property type="entry name" value="IG"/>
    <property type="match status" value="3"/>
</dbReference>
<dbReference type="FunCoup" id="F6UEX7">
    <property type="interactions" value="550"/>
</dbReference>
<dbReference type="Ensembl" id="ENSXETT00000041897">
    <property type="protein sequence ID" value="ENSXETP00000041897"/>
    <property type="gene ID" value="ENSXETG00000019334"/>
</dbReference>
<comment type="similarity">
    <text evidence="4">Belongs to the immunoglobulin superfamily. CEA family.</text>
</comment>
<dbReference type="PANTHER" id="PTHR44427:SF1">
    <property type="entry name" value="CARCINOEMBRYONIC ANTIGEN-RELATED CELL ADHESION MOLECULE 1"/>
    <property type="match status" value="1"/>
</dbReference>
<feature type="domain" description="Ig-like" evidence="6">
    <location>
        <begin position="113"/>
        <end position="198"/>
    </location>
</feature>
<keyword evidence="5" id="KW-0472">Membrane</keyword>
<evidence type="ECO:0000313" key="7">
    <source>
        <dbReference type="Ensembl" id="ENSXETP00000041897"/>
    </source>
</evidence>
<dbReference type="InterPro" id="IPR013783">
    <property type="entry name" value="Ig-like_fold"/>
</dbReference>
<dbReference type="InParanoid" id="F6UEX7"/>
<dbReference type="eggNOG" id="ENOG502S42Z">
    <property type="taxonomic scope" value="Eukaryota"/>
</dbReference>
<dbReference type="InterPro" id="IPR050831">
    <property type="entry name" value="CEA_cell_adhesion"/>
</dbReference>
<evidence type="ECO:0000256" key="1">
    <source>
        <dbReference type="ARBA" id="ARBA00022729"/>
    </source>
</evidence>
<dbReference type="InterPro" id="IPR003599">
    <property type="entry name" value="Ig_sub"/>
</dbReference>
<name>F6UEX7_XENTR</name>
<keyword evidence="5" id="KW-1133">Transmembrane helix</keyword>
<dbReference type="AlphaFoldDB" id="F6UEX7"/>
<sequence>MDGAHGSGVQLIPQYPVVNQSVTLSVTGVNGTIEKFTWYKVLNAHDYNQILSVIPSLNTVTKGPQYFSRASQFPNGSLQISGLVPADQGTYTVQIQTAENITWFPVLLPVYEPVTKPVMRSSSSQSLVNETVTLTCVTMHAERILWRKDGNGLPSGIDLSSDNRTATFHRINRWDAGQYQCEAENPISRNISDSITLTVIYGPENVKSLLHVNTGSVPSLQCVADSVPAPSYLWRINGTIISNNTISVLQDKSQDQLAYICEVYNSVTRRVAIISVHVAIIGGQSYCVTSMAGIICGSIAGTGLIICTMVLLYKRYVLPLRNSQKGQSSGRQDSSKIYNNAGNSAMNVSVREESAYMGLLELPQNVYTELQQ</sequence>
<accession>F6UEX7</accession>
<evidence type="ECO:0000256" key="4">
    <source>
        <dbReference type="ARBA" id="ARBA00038222"/>
    </source>
</evidence>
<keyword evidence="5" id="KW-0812">Transmembrane</keyword>